<reference evidence="2 3" key="1">
    <citation type="submission" date="2017-01" db="EMBL/GenBank/DDBJ databases">
        <authorList>
            <person name="Cao J.-M."/>
        </authorList>
    </citation>
    <scope>NUCLEOTIDE SEQUENCE [LARGE SCALE GENOMIC DNA]</scope>
    <source>
        <strain evidence="2 3">888-76</strain>
    </source>
</reference>
<proteinExistence type="predicted"/>
<evidence type="ECO:0000313" key="3">
    <source>
        <dbReference type="Proteomes" id="UP000187148"/>
    </source>
</evidence>
<dbReference type="EMBL" id="CP019445">
    <property type="protein sequence ID" value="APZ07515.1"/>
    <property type="molecule type" value="Genomic_DNA"/>
</dbReference>
<sequence length="347" mass="38134">MRYRSVLTLLFGLCTAPALWAAPAQKTFSDWQVTCNNQNFCVARNIGEHAGLVMSLERSAGARADAALRIDLGGIGIPAGKAPPIAGRLLLDGQPLKMANTEWKIAPWHLMTSNPQTVAALLETIQEGQTITLQSGQGRISLAGLKAALLFIDAQQKRVGSKTAWIKKGVSPPLSVPPAPALKEVVHPTAAPAPLTHQQLNDLLDYGNWRMSNTQCSLDPARRQVRVYALTNDKALLMIDCEAGAYNVVDLAWLVSRQKPFISRLVRLRLPFSPDNGNSEMELMNASFNEKSRELTTLAKGRGLADCGVASRWRFDGQNFRLVRYAQEPTCDSWHGPDSWPTLWVTR</sequence>
<feature type="signal peptide" evidence="1">
    <location>
        <begin position="1"/>
        <end position="21"/>
    </location>
</feature>
<name>A0A830Z484_9ENTR</name>
<keyword evidence="3" id="KW-1185">Reference proteome</keyword>
<feature type="chain" id="PRO_5032439726" description="DUF1176 domain-containing protein" evidence="1">
    <location>
        <begin position="22"/>
        <end position="347"/>
    </location>
</feature>
<dbReference type="KEGG" id="kco:BWI95_21960"/>
<dbReference type="InterPro" id="IPR009560">
    <property type="entry name" value="DUF1176"/>
</dbReference>
<gene>
    <name evidence="2" type="ORF">BWI95_21960</name>
</gene>
<organism evidence="2 3">
    <name type="scientific">Kosakonia cowanii JCM 10956 = DSM 18146</name>
    <dbReference type="NCBI Taxonomy" id="1300165"/>
    <lineage>
        <taxon>Bacteria</taxon>
        <taxon>Pseudomonadati</taxon>
        <taxon>Pseudomonadota</taxon>
        <taxon>Gammaproteobacteria</taxon>
        <taxon>Enterobacterales</taxon>
        <taxon>Enterobacteriaceae</taxon>
        <taxon>Kosakonia</taxon>
    </lineage>
</organism>
<evidence type="ECO:0000313" key="2">
    <source>
        <dbReference type="EMBL" id="APZ07515.1"/>
    </source>
</evidence>
<evidence type="ECO:0000256" key="1">
    <source>
        <dbReference type="SAM" id="SignalP"/>
    </source>
</evidence>
<evidence type="ECO:0008006" key="4">
    <source>
        <dbReference type="Google" id="ProtNLM"/>
    </source>
</evidence>
<accession>A0A830Z484</accession>
<dbReference type="Proteomes" id="UP000187148">
    <property type="component" value="Chromosome"/>
</dbReference>
<dbReference type="RefSeq" id="WP_076770252.1">
    <property type="nucleotide sequence ID" value="NZ_CP019445.1"/>
</dbReference>
<protein>
    <recommendedName>
        <fullName evidence="4">DUF1176 domain-containing protein</fullName>
    </recommendedName>
</protein>
<dbReference type="AlphaFoldDB" id="A0A830Z484"/>
<dbReference type="Pfam" id="PF06674">
    <property type="entry name" value="DUF1176"/>
    <property type="match status" value="1"/>
</dbReference>
<keyword evidence="1" id="KW-0732">Signal</keyword>